<reference evidence="2" key="2">
    <citation type="submission" date="2018-05" db="EMBL/GenBank/DDBJ databases">
        <title>OmerRS3 (Oryza meridionalis Reference Sequence Version 3).</title>
        <authorList>
            <person name="Zhang J."/>
            <person name="Kudrna D."/>
            <person name="Lee S."/>
            <person name="Talag J."/>
            <person name="Welchert J."/>
            <person name="Wing R.A."/>
        </authorList>
    </citation>
    <scope>NUCLEOTIDE SEQUENCE [LARGE SCALE GENOMIC DNA]</scope>
    <source>
        <strain evidence="2">cv. OR44</strain>
    </source>
</reference>
<evidence type="ECO:0000256" key="1">
    <source>
        <dbReference type="SAM" id="MobiDB-lite"/>
    </source>
</evidence>
<accession>A0A0E0EH93</accession>
<proteinExistence type="predicted"/>
<dbReference type="AlphaFoldDB" id="A0A0E0EH93"/>
<evidence type="ECO:0000313" key="3">
    <source>
        <dbReference type="Proteomes" id="UP000008021"/>
    </source>
</evidence>
<dbReference type="Gramene" id="OMERI08G01580.3">
    <property type="protein sequence ID" value="OMERI08G01580.3"/>
    <property type="gene ID" value="OMERI08G01580"/>
</dbReference>
<keyword evidence="3" id="KW-1185">Reference proteome</keyword>
<organism evidence="2">
    <name type="scientific">Oryza meridionalis</name>
    <dbReference type="NCBI Taxonomy" id="40149"/>
    <lineage>
        <taxon>Eukaryota</taxon>
        <taxon>Viridiplantae</taxon>
        <taxon>Streptophyta</taxon>
        <taxon>Embryophyta</taxon>
        <taxon>Tracheophyta</taxon>
        <taxon>Spermatophyta</taxon>
        <taxon>Magnoliopsida</taxon>
        <taxon>Liliopsida</taxon>
        <taxon>Poales</taxon>
        <taxon>Poaceae</taxon>
        <taxon>BOP clade</taxon>
        <taxon>Oryzoideae</taxon>
        <taxon>Oryzeae</taxon>
        <taxon>Oryzinae</taxon>
        <taxon>Oryza</taxon>
    </lineage>
</organism>
<dbReference type="Proteomes" id="UP000008021">
    <property type="component" value="Chromosome 8"/>
</dbReference>
<name>A0A0E0EH93_9ORYZ</name>
<evidence type="ECO:0000313" key="2">
    <source>
        <dbReference type="EnsemblPlants" id="OMERI08G01580.3"/>
    </source>
</evidence>
<sequence length="96" mass="10302">MTETPPESPAYLPVGATPSSPSSRPAPRGAKLHLTLARGRERRAAVAVAVEVRKSRGVVVLRRRRCGCRVWGLREGGSIQAAWTENLGEVTVLTSV</sequence>
<dbReference type="EnsemblPlants" id="OMERI08G01580.3">
    <property type="protein sequence ID" value="OMERI08G01580.3"/>
    <property type="gene ID" value="OMERI08G01580"/>
</dbReference>
<feature type="compositionally biased region" description="Low complexity" evidence="1">
    <location>
        <begin position="18"/>
        <end position="28"/>
    </location>
</feature>
<feature type="region of interest" description="Disordered" evidence="1">
    <location>
        <begin position="1"/>
        <end position="29"/>
    </location>
</feature>
<reference evidence="2" key="1">
    <citation type="submission" date="2015-04" db="UniProtKB">
        <authorList>
            <consortium name="EnsemblPlants"/>
        </authorList>
    </citation>
    <scope>IDENTIFICATION</scope>
</reference>
<protein>
    <submittedName>
        <fullName evidence="2">Uncharacterized protein</fullName>
    </submittedName>
</protein>